<evidence type="ECO:0000313" key="1">
    <source>
        <dbReference type="EMBL" id="WMV51236.1"/>
    </source>
</evidence>
<evidence type="ECO:0000313" key="2">
    <source>
        <dbReference type="Proteomes" id="UP001234989"/>
    </source>
</evidence>
<gene>
    <name evidence="1" type="ORF">MTR67_044621</name>
</gene>
<reference evidence="1" key="1">
    <citation type="submission" date="2023-08" db="EMBL/GenBank/DDBJ databases">
        <title>A de novo genome assembly of Solanum verrucosum Schlechtendal, a Mexican diploid species geographically isolated from the other diploid A-genome species in potato relatives.</title>
        <authorList>
            <person name="Hosaka K."/>
        </authorList>
    </citation>
    <scope>NUCLEOTIDE SEQUENCE</scope>
    <source>
        <tissue evidence="1">Young leaves</tissue>
    </source>
</reference>
<accession>A0AAF0UUA4</accession>
<dbReference type="Proteomes" id="UP001234989">
    <property type="component" value="Chromosome 10"/>
</dbReference>
<proteinExistence type="predicted"/>
<dbReference type="EMBL" id="CP133621">
    <property type="protein sequence ID" value="WMV51236.1"/>
    <property type="molecule type" value="Genomic_DNA"/>
</dbReference>
<sequence length="20" mass="2486">MAQTYLSYRYQKFLGFGWLL</sequence>
<keyword evidence="2" id="KW-1185">Reference proteome</keyword>
<organism evidence="1 2">
    <name type="scientific">Solanum verrucosum</name>
    <dbReference type="NCBI Taxonomy" id="315347"/>
    <lineage>
        <taxon>Eukaryota</taxon>
        <taxon>Viridiplantae</taxon>
        <taxon>Streptophyta</taxon>
        <taxon>Embryophyta</taxon>
        <taxon>Tracheophyta</taxon>
        <taxon>Spermatophyta</taxon>
        <taxon>Magnoliopsida</taxon>
        <taxon>eudicotyledons</taxon>
        <taxon>Gunneridae</taxon>
        <taxon>Pentapetalae</taxon>
        <taxon>asterids</taxon>
        <taxon>lamiids</taxon>
        <taxon>Solanales</taxon>
        <taxon>Solanaceae</taxon>
        <taxon>Solanoideae</taxon>
        <taxon>Solaneae</taxon>
        <taxon>Solanum</taxon>
    </lineage>
</organism>
<protein>
    <submittedName>
        <fullName evidence="1">Uncharacterized protein</fullName>
    </submittedName>
</protein>
<name>A0AAF0UUA4_SOLVR</name>
<dbReference type="AlphaFoldDB" id="A0AAF0UUA4"/>